<evidence type="ECO:0000313" key="6">
    <source>
        <dbReference type="EMBL" id="PTX44184.1"/>
    </source>
</evidence>
<evidence type="ECO:0000259" key="5">
    <source>
        <dbReference type="Pfam" id="PF01420"/>
    </source>
</evidence>
<reference evidence="6 7" key="1">
    <citation type="submission" date="2018-04" db="EMBL/GenBank/DDBJ databases">
        <title>Genomic Encyclopedia of Archaeal and Bacterial Type Strains, Phase II (KMG-II): from individual species to whole genera.</title>
        <authorList>
            <person name="Goeker M."/>
        </authorList>
    </citation>
    <scope>NUCLEOTIDE SEQUENCE [LARGE SCALE GENOMIC DNA]</scope>
    <source>
        <strain evidence="6 7">DSM 23082</strain>
    </source>
</reference>
<dbReference type="GO" id="GO:0009307">
    <property type="term" value="P:DNA restriction-modification system"/>
    <property type="evidence" value="ECO:0007669"/>
    <property type="project" value="UniProtKB-KW"/>
</dbReference>
<keyword evidence="4" id="KW-0175">Coiled coil</keyword>
<dbReference type="InterPro" id="IPR052021">
    <property type="entry name" value="Type-I_RS_S_subunit"/>
</dbReference>
<dbReference type="GO" id="GO:0003677">
    <property type="term" value="F:DNA binding"/>
    <property type="evidence" value="ECO:0007669"/>
    <property type="project" value="UniProtKB-KW"/>
</dbReference>
<dbReference type="SUPFAM" id="SSF116734">
    <property type="entry name" value="DNA methylase specificity domain"/>
    <property type="match status" value="2"/>
</dbReference>
<sequence length="405" mass="46977">MRFPEFEDEWNVHKIEDTFSIFNGYAFSSSDAVKENGIIWVKIADVGINRMKRDNISYLPPEFLKKYEKFVLKENDYVIALTRPILSGKLKIARINSFFNNSLLNQRVGKIVTHHNSRFIFNLLQNSKLISKIENNIAGSDPPNLSAKEIKNIKVFLPNAFEQQKIASFLATVDKRINLLEQKKAKLEEYKKGVMQRIFSREIRFKDENGKEFPEWNKTKLKEVLTEHKKNNEEDKYDEVFSVSKSKGVINQIDHLGRSYAAKSISHYKLVFPFDIVYTKSPTSEFPFGIIKQNLTGRTGVVSTLYAVLKPKNQHLGYIIHSYFNSWVKTYNYLNPLVQKGAKNTMNINNKTFLDGKPISLPTSEKEQELISRFLEALDRKILVLNNQIETSNKFKKGLLQQMFV</sequence>
<comment type="similarity">
    <text evidence="1">Belongs to the type-I restriction system S methylase family.</text>
</comment>
<evidence type="ECO:0000256" key="2">
    <source>
        <dbReference type="ARBA" id="ARBA00022747"/>
    </source>
</evidence>
<feature type="domain" description="Type I restriction modification DNA specificity" evidence="5">
    <location>
        <begin position="8"/>
        <end position="189"/>
    </location>
</feature>
<keyword evidence="7" id="KW-1185">Reference proteome</keyword>
<dbReference type="CDD" id="cd17259">
    <property type="entry name" value="RMtype1_S_StySKI-TRD2-CR2_like"/>
    <property type="match status" value="1"/>
</dbReference>
<evidence type="ECO:0000313" key="7">
    <source>
        <dbReference type="Proteomes" id="UP000244174"/>
    </source>
</evidence>
<organism evidence="6 7">
    <name type="scientific">Christiangramia gaetbulicola</name>
    <dbReference type="NCBI Taxonomy" id="703340"/>
    <lineage>
        <taxon>Bacteria</taxon>
        <taxon>Pseudomonadati</taxon>
        <taxon>Bacteroidota</taxon>
        <taxon>Flavobacteriia</taxon>
        <taxon>Flavobacteriales</taxon>
        <taxon>Flavobacteriaceae</taxon>
        <taxon>Christiangramia</taxon>
    </lineage>
</organism>
<dbReference type="PANTHER" id="PTHR30408">
    <property type="entry name" value="TYPE-1 RESTRICTION ENZYME ECOKI SPECIFICITY PROTEIN"/>
    <property type="match status" value="1"/>
</dbReference>
<evidence type="ECO:0000256" key="3">
    <source>
        <dbReference type="ARBA" id="ARBA00023125"/>
    </source>
</evidence>
<accession>A0A2T6AK46</accession>
<evidence type="ECO:0000256" key="4">
    <source>
        <dbReference type="SAM" id="Coils"/>
    </source>
</evidence>
<dbReference type="InterPro" id="IPR000055">
    <property type="entry name" value="Restrct_endonuc_typeI_TRD"/>
</dbReference>
<proteinExistence type="inferred from homology"/>
<evidence type="ECO:0000256" key="1">
    <source>
        <dbReference type="ARBA" id="ARBA00010923"/>
    </source>
</evidence>
<feature type="coiled-coil region" evidence="4">
    <location>
        <begin position="170"/>
        <end position="197"/>
    </location>
</feature>
<keyword evidence="2" id="KW-0680">Restriction system</keyword>
<dbReference type="AlphaFoldDB" id="A0A2T6AK46"/>
<gene>
    <name evidence="6" type="ORF">C8P64_0154</name>
</gene>
<dbReference type="PANTHER" id="PTHR30408:SF12">
    <property type="entry name" value="TYPE I RESTRICTION ENZYME MJAVIII SPECIFICITY SUBUNIT"/>
    <property type="match status" value="1"/>
</dbReference>
<dbReference type="InterPro" id="IPR044946">
    <property type="entry name" value="Restrct_endonuc_typeI_TRD_sf"/>
</dbReference>
<dbReference type="EMBL" id="QBKQ01000001">
    <property type="protein sequence ID" value="PTX44184.1"/>
    <property type="molecule type" value="Genomic_DNA"/>
</dbReference>
<name>A0A2T6AK46_9FLAO</name>
<protein>
    <submittedName>
        <fullName evidence="6">Type I restriction enzyme S subunit</fullName>
    </submittedName>
</protein>
<dbReference type="Gene3D" id="3.90.220.20">
    <property type="entry name" value="DNA methylase specificity domains"/>
    <property type="match status" value="2"/>
</dbReference>
<dbReference type="Proteomes" id="UP000244174">
    <property type="component" value="Unassembled WGS sequence"/>
</dbReference>
<dbReference type="Gene3D" id="1.10.287.1120">
    <property type="entry name" value="Bipartite methylase S protein"/>
    <property type="match status" value="1"/>
</dbReference>
<keyword evidence="3" id="KW-0238">DNA-binding</keyword>
<comment type="caution">
    <text evidence="6">The sequence shown here is derived from an EMBL/GenBank/DDBJ whole genome shotgun (WGS) entry which is preliminary data.</text>
</comment>
<dbReference type="Pfam" id="PF01420">
    <property type="entry name" value="Methylase_S"/>
    <property type="match status" value="1"/>
</dbReference>